<evidence type="ECO:0000313" key="3">
    <source>
        <dbReference type="EMBL" id="RFO97544.1"/>
    </source>
</evidence>
<reference evidence="3 4" key="1">
    <citation type="submission" date="2018-05" db="EMBL/GenBank/DDBJ databases">
        <title>Rhodoferax soyangensis sp.nov., isolated from an oligotrophic freshwater lake.</title>
        <authorList>
            <person name="Park M."/>
        </authorList>
    </citation>
    <scope>NUCLEOTIDE SEQUENCE [LARGE SCALE GENOMIC DNA]</scope>
    <source>
        <strain evidence="3 4">IMCC26218</strain>
    </source>
</reference>
<feature type="compositionally biased region" description="Basic residues" evidence="1">
    <location>
        <begin position="110"/>
        <end position="120"/>
    </location>
</feature>
<feature type="region of interest" description="Disordered" evidence="1">
    <location>
        <begin position="92"/>
        <end position="150"/>
    </location>
</feature>
<dbReference type="Proteomes" id="UP000260665">
    <property type="component" value="Unassembled WGS sequence"/>
</dbReference>
<dbReference type="RefSeq" id="WP_117175318.1">
    <property type="nucleotide sequence ID" value="NZ_QFZK01000003.1"/>
</dbReference>
<name>A0A3E1RDU7_9BURK</name>
<dbReference type="AlphaFoldDB" id="A0A3E1RDU7"/>
<comment type="caution">
    <text evidence="3">The sequence shown here is derived from an EMBL/GenBank/DDBJ whole genome shotgun (WGS) entry which is preliminary data.</text>
</comment>
<dbReference type="PROSITE" id="PS51257">
    <property type="entry name" value="PROKAR_LIPOPROTEIN"/>
    <property type="match status" value="1"/>
</dbReference>
<protein>
    <recommendedName>
        <fullName evidence="5">DUF4124 domain-containing protein</fullName>
    </recommendedName>
</protein>
<evidence type="ECO:0000256" key="2">
    <source>
        <dbReference type="SAM" id="SignalP"/>
    </source>
</evidence>
<sequence length="150" mass="15819">MKSFKYLAPVFLALLLACLGANAQQVYRCGSSYSQSPCPDGVAVSADDPRTDAQRAAAKQALSQDKALAKQLEASRHKEEAQALALDRAALARAKAAHNKPDVQKPVAAKPHKKPAKARSAKVPEPGVFTATVGKPAPKKKAKKPTATKP</sequence>
<feature type="signal peptide" evidence="2">
    <location>
        <begin position="1"/>
        <end position="23"/>
    </location>
</feature>
<evidence type="ECO:0000256" key="1">
    <source>
        <dbReference type="SAM" id="MobiDB-lite"/>
    </source>
</evidence>
<feature type="chain" id="PRO_5017728815" description="DUF4124 domain-containing protein" evidence="2">
    <location>
        <begin position="24"/>
        <end position="150"/>
    </location>
</feature>
<keyword evidence="2" id="KW-0732">Signal</keyword>
<feature type="region of interest" description="Disordered" evidence="1">
    <location>
        <begin position="39"/>
        <end position="62"/>
    </location>
</feature>
<feature type="compositionally biased region" description="Basic residues" evidence="1">
    <location>
        <begin position="137"/>
        <end position="150"/>
    </location>
</feature>
<accession>A0A3E1RDU7</accession>
<evidence type="ECO:0000313" key="4">
    <source>
        <dbReference type="Proteomes" id="UP000260665"/>
    </source>
</evidence>
<evidence type="ECO:0008006" key="5">
    <source>
        <dbReference type="Google" id="ProtNLM"/>
    </source>
</evidence>
<keyword evidence="4" id="KW-1185">Reference proteome</keyword>
<organism evidence="3 4">
    <name type="scientific">Rhodoferax lacus</name>
    <dbReference type="NCBI Taxonomy" id="2184758"/>
    <lineage>
        <taxon>Bacteria</taxon>
        <taxon>Pseudomonadati</taxon>
        <taxon>Pseudomonadota</taxon>
        <taxon>Betaproteobacteria</taxon>
        <taxon>Burkholderiales</taxon>
        <taxon>Comamonadaceae</taxon>
        <taxon>Rhodoferax</taxon>
    </lineage>
</organism>
<dbReference type="EMBL" id="QFZK01000003">
    <property type="protein sequence ID" value="RFO97544.1"/>
    <property type="molecule type" value="Genomic_DNA"/>
</dbReference>
<dbReference type="OrthoDB" id="9154761at2"/>
<gene>
    <name evidence="3" type="ORF">DIC66_06650</name>
</gene>
<proteinExistence type="predicted"/>